<evidence type="ECO:0000256" key="3">
    <source>
        <dbReference type="SAM" id="Phobius"/>
    </source>
</evidence>
<dbReference type="Proteomes" id="UP000005408">
    <property type="component" value="Unassembled WGS sequence"/>
</dbReference>
<dbReference type="GO" id="GO:0005044">
    <property type="term" value="F:scavenger receptor activity"/>
    <property type="evidence" value="ECO:0007669"/>
    <property type="project" value="InterPro"/>
</dbReference>
<dbReference type="PANTHER" id="PTHR24043:SF8">
    <property type="entry name" value="EGF-LIKE DOMAIN-CONTAINING PROTEIN"/>
    <property type="match status" value="1"/>
</dbReference>
<dbReference type="InterPro" id="IPR042635">
    <property type="entry name" value="MEGF10/SREC1/2-like"/>
</dbReference>
<feature type="compositionally biased region" description="Basic and acidic residues" evidence="2">
    <location>
        <begin position="223"/>
        <end position="234"/>
    </location>
</feature>
<accession>A0A8W8NYK5</accession>
<organism evidence="4 5">
    <name type="scientific">Magallana gigas</name>
    <name type="common">Pacific oyster</name>
    <name type="synonym">Crassostrea gigas</name>
    <dbReference type="NCBI Taxonomy" id="29159"/>
    <lineage>
        <taxon>Eukaryota</taxon>
        <taxon>Metazoa</taxon>
        <taxon>Spiralia</taxon>
        <taxon>Lophotrochozoa</taxon>
        <taxon>Mollusca</taxon>
        <taxon>Bivalvia</taxon>
        <taxon>Autobranchia</taxon>
        <taxon>Pteriomorphia</taxon>
        <taxon>Ostreida</taxon>
        <taxon>Ostreoidea</taxon>
        <taxon>Ostreidae</taxon>
        <taxon>Magallana</taxon>
    </lineage>
</organism>
<feature type="transmembrane region" description="Helical" evidence="3">
    <location>
        <begin position="159"/>
        <end position="182"/>
    </location>
</feature>
<protein>
    <recommendedName>
        <fullName evidence="6">Multiple epidermal growth factor-like domains 10</fullName>
    </recommendedName>
</protein>
<keyword evidence="3" id="KW-1133">Transmembrane helix</keyword>
<reference evidence="4" key="1">
    <citation type="submission" date="2022-08" db="UniProtKB">
        <authorList>
            <consortium name="EnsemblMetazoa"/>
        </authorList>
    </citation>
    <scope>IDENTIFICATION</scope>
    <source>
        <strain evidence="4">05x7-T-G4-1.051#20</strain>
    </source>
</reference>
<evidence type="ECO:0000256" key="2">
    <source>
        <dbReference type="SAM" id="MobiDB-lite"/>
    </source>
</evidence>
<feature type="compositionally biased region" description="Basic and acidic residues" evidence="2">
    <location>
        <begin position="200"/>
        <end position="213"/>
    </location>
</feature>
<dbReference type="Gene3D" id="2.170.300.10">
    <property type="entry name" value="Tie2 ligand-binding domain superfamily"/>
    <property type="match status" value="1"/>
</dbReference>
<keyword evidence="3" id="KW-0812">Transmembrane</keyword>
<keyword evidence="5" id="KW-1185">Reference proteome</keyword>
<sequence length="234" mass="25726">MYIFLECDIGYYGYNCTETCGHCVDEAECSPVDGTCSTGCSARYFGQLCKTECKSGTYGLKCNETCGHCSDLLYCSHVNGSCLTGCKPGYEGDRCQQICKFGFYGIGCLQECSSFCKTSRDCDHVSGVCRHGCRNGWEGDDCFDVSNINEDGEESESKFHGFVAAFCVSLGLNCILIAIFVVKRLRRASPGVAKDQVKKEKYKGDNDVSKEASNETSYQELGEINKSETYESCQ</sequence>
<dbReference type="AlphaFoldDB" id="A0A8W8NYK5"/>
<evidence type="ECO:0000256" key="1">
    <source>
        <dbReference type="ARBA" id="ARBA00022536"/>
    </source>
</evidence>
<dbReference type="EnsemblMetazoa" id="G8228.1">
    <property type="protein sequence ID" value="G8228.1:cds"/>
    <property type="gene ID" value="G8228"/>
</dbReference>
<feature type="region of interest" description="Disordered" evidence="2">
    <location>
        <begin position="200"/>
        <end position="234"/>
    </location>
</feature>
<keyword evidence="3" id="KW-0472">Membrane</keyword>
<evidence type="ECO:0000313" key="5">
    <source>
        <dbReference type="Proteomes" id="UP000005408"/>
    </source>
</evidence>
<keyword evidence="1" id="KW-0245">EGF-like domain</keyword>
<evidence type="ECO:0000313" key="4">
    <source>
        <dbReference type="EnsemblMetazoa" id="G8228.1:cds"/>
    </source>
</evidence>
<name>A0A8W8NYK5_MAGGI</name>
<dbReference type="PANTHER" id="PTHR24043">
    <property type="entry name" value="SCAVENGER RECEPTOR CLASS F"/>
    <property type="match status" value="1"/>
</dbReference>
<proteinExistence type="predicted"/>
<evidence type="ECO:0008006" key="6">
    <source>
        <dbReference type="Google" id="ProtNLM"/>
    </source>
</evidence>